<organism evidence="1 2">
    <name type="scientific">Penstemon smallii</name>
    <dbReference type="NCBI Taxonomy" id="265156"/>
    <lineage>
        <taxon>Eukaryota</taxon>
        <taxon>Viridiplantae</taxon>
        <taxon>Streptophyta</taxon>
        <taxon>Embryophyta</taxon>
        <taxon>Tracheophyta</taxon>
        <taxon>Spermatophyta</taxon>
        <taxon>Magnoliopsida</taxon>
        <taxon>eudicotyledons</taxon>
        <taxon>Gunneridae</taxon>
        <taxon>Pentapetalae</taxon>
        <taxon>asterids</taxon>
        <taxon>lamiids</taxon>
        <taxon>Lamiales</taxon>
        <taxon>Plantaginaceae</taxon>
        <taxon>Cheloneae</taxon>
        <taxon>Penstemon</taxon>
    </lineage>
</organism>
<dbReference type="EMBL" id="JBJXBP010000005">
    <property type="protein sequence ID" value="KAL3828950.1"/>
    <property type="molecule type" value="Genomic_DNA"/>
</dbReference>
<name>A0ABD3SWF2_9LAMI</name>
<evidence type="ECO:0000313" key="2">
    <source>
        <dbReference type="Proteomes" id="UP001634393"/>
    </source>
</evidence>
<dbReference type="AlphaFoldDB" id="A0ABD3SWF2"/>
<accession>A0ABD3SWF2</accession>
<sequence>MVRRWCRPTRRCKRGRKGGAIRLGNRRKGFSLGSRPVVHWGVLARPFRVMKKIIVQMVANGRLVEAYCWSLPLLRPQIFPLC</sequence>
<reference evidence="1 2" key="1">
    <citation type="submission" date="2024-12" db="EMBL/GenBank/DDBJ databases">
        <title>The unique morphological basis and parallel evolutionary history of personate flowers in Penstemon.</title>
        <authorList>
            <person name="Depatie T.H."/>
            <person name="Wessinger C.A."/>
        </authorList>
    </citation>
    <scope>NUCLEOTIDE SEQUENCE [LARGE SCALE GENOMIC DNA]</scope>
    <source>
        <strain evidence="1">WTNN_2</strain>
        <tissue evidence="1">Leaf</tissue>
    </source>
</reference>
<keyword evidence="2" id="KW-1185">Reference proteome</keyword>
<proteinExistence type="predicted"/>
<gene>
    <name evidence="1" type="ORF">ACJIZ3_017752</name>
</gene>
<comment type="caution">
    <text evidence="1">The sequence shown here is derived from an EMBL/GenBank/DDBJ whole genome shotgun (WGS) entry which is preliminary data.</text>
</comment>
<dbReference type="Proteomes" id="UP001634393">
    <property type="component" value="Unassembled WGS sequence"/>
</dbReference>
<protein>
    <submittedName>
        <fullName evidence="1">Uncharacterized protein</fullName>
    </submittedName>
</protein>
<evidence type="ECO:0000313" key="1">
    <source>
        <dbReference type="EMBL" id="KAL3828950.1"/>
    </source>
</evidence>